<dbReference type="Pfam" id="PF08881">
    <property type="entry name" value="CVNH"/>
    <property type="match status" value="1"/>
</dbReference>
<dbReference type="RefSeq" id="XP_056498096.1">
    <property type="nucleotide sequence ID" value="XM_056648331.1"/>
</dbReference>
<name>A0A9W9THS7_PENCI</name>
<dbReference type="EMBL" id="JAPQKT010000008">
    <property type="protein sequence ID" value="KAJ5223173.1"/>
    <property type="molecule type" value="Genomic_DNA"/>
</dbReference>
<evidence type="ECO:0000259" key="2">
    <source>
        <dbReference type="SMART" id="SM01111"/>
    </source>
</evidence>
<comment type="caution">
    <text evidence="3">The sequence shown here is derived from an EMBL/GenBank/DDBJ whole genome shotgun (WGS) entry which is preliminary data.</text>
</comment>
<accession>A0A9W9THS7</accession>
<organism evidence="3 4">
    <name type="scientific">Penicillium citrinum</name>
    <dbReference type="NCBI Taxonomy" id="5077"/>
    <lineage>
        <taxon>Eukaryota</taxon>
        <taxon>Fungi</taxon>
        <taxon>Dikarya</taxon>
        <taxon>Ascomycota</taxon>
        <taxon>Pezizomycotina</taxon>
        <taxon>Eurotiomycetes</taxon>
        <taxon>Eurotiomycetidae</taxon>
        <taxon>Eurotiales</taxon>
        <taxon>Aspergillaceae</taxon>
        <taxon>Penicillium</taxon>
    </lineage>
</organism>
<dbReference type="GeneID" id="81387498"/>
<gene>
    <name evidence="3" type="ORF">N7469_009413</name>
</gene>
<reference evidence="3" key="1">
    <citation type="submission" date="2022-11" db="EMBL/GenBank/DDBJ databases">
        <authorList>
            <person name="Petersen C."/>
        </authorList>
    </citation>
    <scope>NUCLEOTIDE SEQUENCE</scope>
    <source>
        <strain evidence="3">IBT 23319</strain>
    </source>
</reference>
<keyword evidence="1" id="KW-0175">Coiled coil</keyword>
<reference evidence="3" key="2">
    <citation type="journal article" date="2023" name="IMA Fungus">
        <title>Comparative genomic study of the Penicillium genus elucidates a diverse pangenome and 15 lateral gene transfer events.</title>
        <authorList>
            <person name="Petersen C."/>
            <person name="Sorensen T."/>
            <person name="Nielsen M.R."/>
            <person name="Sondergaard T.E."/>
            <person name="Sorensen J.L."/>
            <person name="Fitzpatrick D.A."/>
            <person name="Frisvad J.C."/>
            <person name="Nielsen K.L."/>
        </authorList>
    </citation>
    <scope>NUCLEOTIDE SEQUENCE</scope>
    <source>
        <strain evidence="3">IBT 23319</strain>
    </source>
</reference>
<evidence type="ECO:0000256" key="1">
    <source>
        <dbReference type="SAM" id="Coils"/>
    </source>
</evidence>
<keyword evidence="4" id="KW-1185">Reference proteome</keyword>
<dbReference type="Proteomes" id="UP001147733">
    <property type="component" value="Unassembled WGS sequence"/>
</dbReference>
<dbReference type="SMART" id="SM01111">
    <property type="entry name" value="CVNH"/>
    <property type="match status" value="1"/>
</dbReference>
<dbReference type="SUPFAM" id="SSF51322">
    <property type="entry name" value="Cyanovirin-N"/>
    <property type="match status" value="1"/>
</dbReference>
<feature type="domain" description="Cyanovirin-N" evidence="2">
    <location>
        <begin position="299"/>
        <end position="404"/>
    </location>
</feature>
<dbReference type="AlphaFoldDB" id="A0A9W9THS7"/>
<dbReference type="InterPro" id="IPR036673">
    <property type="entry name" value="Cyanovirin-N_sf"/>
</dbReference>
<evidence type="ECO:0000313" key="4">
    <source>
        <dbReference type="Proteomes" id="UP001147733"/>
    </source>
</evidence>
<evidence type="ECO:0000313" key="3">
    <source>
        <dbReference type="EMBL" id="KAJ5223173.1"/>
    </source>
</evidence>
<dbReference type="InterPro" id="IPR011058">
    <property type="entry name" value="Cyanovirin-N"/>
</dbReference>
<sequence>MTDEKTLSETIISMNEALEKWNSMKPVVDEMDSIVKEYGELIDSVGKVFTVVGFVWDIYLNMEKAKEDAARLQNMIQQITSAVADLKHHLDQQEVEAAVNATKSVLNGFRHEVLPYAKTYPLTGFNAIQLELIIRDARTVMETLYGLIDTRAKVGDGAAIMTLYRNLHAVVQCKLTLNKWRHGLTREVIDEGEAEMTRLIQVWVPVVRGLELMSDLSFSQGIFVYFEVGGKHGAPKFTKYAYSYRGELQGKNSKTALVSQAFIDARKVERSRVIPQELFEWNKKPYEVMQQLRDQQNKIFATKDLRIESHGLDTYLMGDCLDNDQHWNQRTLRLDSCLGDNRGHFQWGGSEFTEHARNIRFNPAEGASQVPVLRAELEDDHGNFLSNSINLAERINNRGGDLLFS</sequence>
<dbReference type="PANTHER" id="PTHR42076:SF1">
    <property type="entry name" value="CYANOVIRIN-N DOMAIN-CONTAINING PROTEIN"/>
    <property type="match status" value="1"/>
</dbReference>
<dbReference type="Gene3D" id="2.30.60.10">
    <property type="entry name" value="Cyanovirin-N"/>
    <property type="match status" value="1"/>
</dbReference>
<proteinExistence type="predicted"/>
<dbReference type="PANTHER" id="PTHR42076">
    <property type="entry name" value="CYANOVIRIN-N HOMOLOG"/>
    <property type="match status" value="1"/>
</dbReference>
<feature type="coiled-coil region" evidence="1">
    <location>
        <begin position="62"/>
        <end position="96"/>
    </location>
</feature>
<dbReference type="OrthoDB" id="2441380at2759"/>
<protein>
    <recommendedName>
        <fullName evidence="2">Cyanovirin-N domain-containing protein</fullName>
    </recommendedName>
</protein>